<dbReference type="PANTHER" id="PTHR18964">
    <property type="entry name" value="ROK (REPRESSOR, ORF, KINASE) FAMILY"/>
    <property type="match status" value="1"/>
</dbReference>
<proteinExistence type="inferred from homology"/>
<keyword evidence="3" id="KW-1185">Reference proteome</keyword>
<evidence type="ECO:0000256" key="1">
    <source>
        <dbReference type="ARBA" id="ARBA00006479"/>
    </source>
</evidence>
<dbReference type="RefSeq" id="WP_103099023.1">
    <property type="nucleotide sequence ID" value="NZ_LYMM01000084.1"/>
</dbReference>
<dbReference type="CDD" id="cd23763">
    <property type="entry name" value="ASKHA_ATPase_ROK"/>
    <property type="match status" value="1"/>
</dbReference>
<organism evidence="2 3">
    <name type="scientific">Novosphingobium guangzhouense</name>
    <dbReference type="NCBI Taxonomy" id="1850347"/>
    <lineage>
        <taxon>Bacteria</taxon>
        <taxon>Pseudomonadati</taxon>
        <taxon>Pseudomonadota</taxon>
        <taxon>Alphaproteobacteria</taxon>
        <taxon>Sphingomonadales</taxon>
        <taxon>Sphingomonadaceae</taxon>
        <taxon>Novosphingobium</taxon>
    </lineage>
</organism>
<accession>A0A2K2FTX9</accession>
<comment type="caution">
    <text evidence="2">The sequence shown here is derived from an EMBL/GenBank/DDBJ whole genome shotgun (WGS) entry which is preliminary data.</text>
</comment>
<dbReference type="InterPro" id="IPR036390">
    <property type="entry name" value="WH_DNA-bd_sf"/>
</dbReference>
<name>A0A2K2FTX9_9SPHN</name>
<keyword evidence="2" id="KW-0808">Transferase</keyword>
<gene>
    <name evidence="2" type="ORF">A8V01_10310</name>
</gene>
<dbReference type="PANTHER" id="PTHR18964:SF149">
    <property type="entry name" value="BIFUNCTIONAL UDP-N-ACETYLGLUCOSAMINE 2-EPIMERASE_N-ACETYLMANNOSAMINE KINASE"/>
    <property type="match status" value="1"/>
</dbReference>
<dbReference type="SUPFAM" id="SSF46785">
    <property type="entry name" value="Winged helix' DNA-binding domain"/>
    <property type="match status" value="1"/>
</dbReference>
<dbReference type="Pfam" id="PF13412">
    <property type="entry name" value="HTH_24"/>
    <property type="match status" value="1"/>
</dbReference>
<protein>
    <submittedName>
        <fullName evidence="2">Sugar kinase</fullName>
    </submittedName>
</protein>
<sequence>MTVDVIPERRGNRLSVTLSGTNLARAGDYNQRVVLQAIRTIGEATRVELCRTTGLTAPTIANITRRLIDAGLIKETGRLQGARGQPAIQLKIEPLGCVAIGLNIDRDHVTMVAIDLAGQVRARAMRETEYASPEDVVEFVAGALDTLLADAGVGRERVLGVGVALPDDLGAIALPGRSQPFARWAELSIADLLAPVLPWPVLVDNDAAAAAVGEAQSGTGLTLPSFFYIFISSGLGGGLMIDRHYVEGANRRSAELGLLPDTTNPIPGAVVQDVVSLSALMHYLATAGIPVARLADLDPEDPALQPVLDRWLEDATRALTPPLLNINYLIDPHAIILGGRLPDFLADVLIQRLNERLASMSLPATAPIMRAAMAEDAAAIGAAILPFLDQLLPSDATLMQAGRG</sequence>
<dbReference type="Pfam" id="PF00480">
    <property type="entry name" value="ROK"/>
    <property type="match status" value="1"/>
</dbReference>
<evidence type="ECO:0000313" key="2">
    <source>
        <dbReference type="EMBL" id="PNU02245.1"/>
    </source>
</evidence>
<dbReference type="InterPro" id="IPR000600">
    <property type="entry name" value="ROK"/>
</dbReference>
<comment type="similarity">
    <text evidence="1">Belongs to the ROK (NagC/XylR) family.</text>
</comment>
<evidence type="ECO:0000313" key="3">
    <source>
        <dbReference type="Proteomes" id="UP000236327"/>
    </source>
</evidence>
<dbReference type="AlphaFoldDB" id="A0A2K2FTX9"/>
<dbReference type="SUPFAM" id="SSF53067">
    <property type="entry name" value="Actin-like ATPase domain"/>
    <property type="match status" value="1"/>
</dbReference>
<dbReference type="GO" id="GO:0016301">
    <property type="term" value="F:kinase activity"/>
    <property type="evidence" value="ECO:0007669"/>
    <property type="project" value="UniProtKB-KW"/>
</dbReference>
<keyword evidence="2" id="KW-0418">Kinase</keyword>
<dbReference type="Proteomes" id="UP000236327">
    <property type="component" value="Unassembled WGS sequence"/>
</dbReference>
<dbReference type="Gene3D" id="1.10.10.10">
    <property type="entry name" value="Winged helix-like DNA-binding domain superfamily/Winged helix DNA-binding domain"/>
    <property type="match status" value="1"/>
</dbReference>
<reference evidence="2 3" key="1">
    <citation type="submission" date="2016-05" db="EMBL/GenBank/DDBJ databases">
        <title>Complete genome sequence of Novosphingobium guangzhouense SA925(T).</title>
        <authorList>
            <person name="Sha S."/>
        </authorList>
    </citation>
    <scope>NUCLEOTIDE SEQUENCE [LARGE SCALE GENOMIC DNA]</scope>
    <source>
        <strain evidence="2 3">SA925</strain>
    </source>
</reference>
<dbReference type="OrthoDB" id="49685at2"/>
<dbReference type="Gene3D" id="3.30.420.40">
    <property type="match status" value="2"/>
</dbReference>
<dbReference type="InterPro" id="IPR043129">
    <property type="entry name" value="ATPase_NBD"/>
</dbReference>
<dbReference type="EMBL" id="LYMM01000084">
    <property type="protein sequence ID" value="PNU02245.1"/>
    <property type="molecule type" value="Genomic_DNA"/>
</dbReference>
<dbReference type="InterPro" id="IPR036388">
    <property type="entry name" value="WH-like_DNA-bd_sf"/>
</dbReference>